<dbReference type="PANTHER" id="PTHR38341:SF1">
    <property type="entry name" value="FRUCTOSE-1,6-BISPHOSPHATE ALDOLASE_PHOSPHATASE"/>
    <property type="match status" value="1"/>
</dbReference>
<dbReference type="RefSeq" id="WP_155306986.1">
    <property type="nucleotide sequence ID" value="NZ_AP021875.1"/>
</dbReference>
<keyword evidence="13" id="KW-0704">Schiff base</keyword>
<dbReference type="UniPathway" id="UPA00138"/>
<dbReference type="GO" id="GO:0006094">
    <property type="term" value="P:gluconeogenesis"/>
    <property type="evidence" value="ECO:0007669"/>
    <property type="project" value="UniProtKB-UniPathway"/>
</dbReference>
<dbReference type="GO" id="GO:0042132">
    <property type="term" value="F:fructose 1,6-bisphosphate 1-phosphatase activity"/>
    <property type="evidence" value="ECO:0007669"/>
    <property type="project" value="UniProtKB-EC"/>
</dbReference>
<dbReference type="OrthoDB" id="9763541at2"/>
<keyword evidence="8" id="KW-0312">Gluconeogenesis</keyword>
<dbReference type="GO" id="GO:0046872">
    <property type="term" value="F:metal ion binding"/>
    <property type="evidence" value="ECO:0007669"/>
    <property type="project" value="UniProtKB-KW"/>
</dbReference>
<dbReference type="AlphaFoldDB" id="A0A5K7ZF46"/>
<comment type="cofactor">
    <cofactor evidence="2">
        <name>Mg(2+)</name>
        <dbReference type="ChEBI" id="CHEBI:18420"/>
    </cofactor>
</comment>
<evidence type="ECO:0000256" key="6">
    <source>
        <dbReference type="ARBA" id="ARBA00013093"/>
    </source>
</evidence>
<dbReference type="EC" id="3.1.3.11" evidence="6"/>
<dbReference type="GO" id="GO:0016829">
    <property type="term" value="F:lyase activity"/>
    <property type="evidence" value="ECO:0007669"/>
    <property type="project" value="UniProtKB-KW"/>
</dbReference>
<evidence type="ECO:0000256" key="4">
    <source>
        <dbReference type="ARBA" id="ARBA00010693"/>
    </source>
</evidence>
<evidence type="ECO:0000256" key="5">
    <source>
        <dbReference type="ARBA" id="ARBA00011820"/>
    </source>
</evidence>
<evidence type="ECO:0000313" key="16">
    <source>
        <dbReference type="Proteomes" id="UP000427769"/>
    </source>
</evidence>
<dbReference type="PANTHER" id="PTHR38341">
    <property type="entry name" value="FRUCTOSE-1,6-BISPHOSPHATE ALDOLASE/PHOSPHATASE"/>
    <property type="match status" value="1"/>
</dbReference>
<dbReference type="Pfam" id="PF01950">
    <property type="entry name" value="FBPase_3"/>
    <property type="match status" value="1"/>
</dbReference>
<evidence type="ECO:0000256" key="9">
    <source>
        <dbReference type="ARBA" id="ARBA00022723"/>
    </source>
</evidence>
<evidence type="ECO:0000313" key="15">
    <source>
        <dbReference type="EMBL" id="BBO78343.1"/>
    </source>
</evidence>
<comment type="similarity">
    <text evidence="4">Belongs to the FBP aldolase/phosphatase family.</text>
</comment>
<reference evidence="15 16" key="1">
    <citation type="submission" date="2019-11" db="EMBL/GenBank/DDBJ databases">
        <title>Comparative genomics of hydrocarbon-degrading Desulfosarcina strains.</title>
        <authorList>
            <person name="Watanabe M."/>
            <person name="Kojima H."/>
            <person name="Fukui M."/>
        </authorList>
    </citation>
    <scope>NUCLEOTIDE SEQUENCE [LARGE SCALE GENOMIC DNA]</scope>
    <source>
        <strain evidence="15 16">PP31</strain>
    </source>
</reference>
<dbReference type="InterPro" id="IPR002803">
    <property type="entry name" value="FBPase_V"/>
</dbReference>
<dbReference type="Proteomes" id="UP000427769">
    <property type="component" value="Chromosome"/>
</dbReference>
<dbReference type="SUPFAM" id="SSF111249">
    <property type="entry name" value="Sulfolobus fructose-1,6-bisphosphatase-like"/>
    <property type="match status" value="1"/>
</dbReference>
<evidence type="ECO:0000256" key="11">
    <source>
        <dbReference type="ARBA" id="ARBA00022842"/>
    </source>
</evidence>
<keyword evidence="16" id="KW-1185">Reference proteome</keyword>
<dbReference type="KEGG" id="dwd:DSCW_57600"/>
<comment type="subunit">
    <text evidence="5">Homooctamer; dimer of tetramers.</text>
</comment>
<protein>
    <recommendedName>
        <fullName evidence="7">Fructose-1,6-bisphosphate aldolase/phosphatase</fullName>
        <ecNumber evidence="6">3.1.3.11</ecNumber>
    </recommendedName>
</protein>
<comment type="catalytic activity">
    <reaction evidence="1">
        <text>beta-D-fructose 1,6-bisphosphate + H2O = beta-D-fructose 6-phosphate + phosphate</text>
        <dbReference type="Rhea" id="RHEA:11064"/>
        <dbReference type="ChEBI" id="CHEBI:15377"/>
        <dbReference type="ChEBI" id="CHEBI:32966"/>
        <dbReference type="ChEBI" id="CHEBI:43474"/>
        <dbReference type="ChEBI" id="CHEBI:57634"/>
        <dbReference type="EC" id="3.1.3.11"/>
    </reaction>
</comment>
<dbReference type="EMBL" id="AP021875">
    <property type="protein sequence ID" value="BBO78343.1"/>
    <property type="molecule type" value="Genomic_DNA"/>
</dbReference>
<evidence type="ECO:0000256" key="13">
    <source>
        <dbReference type="ARBA" id="ARBA00023270"/>
    </source>
</evidence>
<organism evidence="15 16">
    <name type="scientific">Desulfosarcina widdelii</name>
    <dbReference type="NCBI Taxonomy" id="947919"/>
    <lineage>
        <taxon>Bacteria</taxon>
        <taxon>Pseudomonadati</taxon>
        <taxon>Thermodesulfobacteriota</taxon>
        <taxon>Desulfobacteria</taxon>
        <taxon>Desulfobacterales</taxon>
        <taxon>Desulfosarcinaceae</taxon>
        <taxon>Desulfosarcina</taxon>
    </lineage>
</organism>
<keyword evidence="10" id="KW-0378">Hydrolase</keyword>
<evidence type="ECO:0000256" key="7">
    <source>
        <dbReference type="ARBA" id="ARBA00018635"/>
    </source>
</evidence>
<dbReference type="InterPro" id="IPR036076">
    <property type="entry name" value="FBPase_V_sf"/>
</dbReference>
<evidence type="ECO:0000256" key="3">
    <source>
        <dbReference type="ARBA" id="ARBA00004742"/>
    </source>
</evidence>
<name>A0A5K7ZF46_9BACT</name>
<evidence type="ECO:0000256" key="8">
    <source>
        <dbReference type="ARBA" id="ARBA00022432"/>
    </source>
</evidence>
<keyword evidence="11" id="KW-0460">Magnesium</keyword>
<evidence type="ECO:0000256" key="2">
    <source>
        <dbReference type="ARBA" id="ARBA00001946"/>
    </source>
</evidence>
<comment type="pathway">
    <text evidence="3">Carbohydrate biosynthesis; gluconeogenesis.</text>
</comment>
<keyword evidence="12" id="KW-0456">Lyase</keyword>
<sequence length="370" mass="40976">MKITLTAVRVDLGAVGGHLQPSEKIVSAVRDTIKEKTDDLLIDSWIDFTGDDITILCTHEAGKENPEIRKHLWNGFEEGAAAAEEQGLYGVGQDIRDAGVTGAVKGLGPAMAEMEFEERPNETFLVFAVDKAVPGAFNLPFYLAFTDPMHCPGLMLSPRMRKGFRLTVMDVLYKEYDREIVLDAPEDLYNLAALLREQNRYAIRRIESRGTDEQALAASTIRMSNIAGKIMGKDDPVAIARVQDPFPSSGEVVAPFSIGPFVGGFMRGCHNGPLMPVPLSTKVSYFDGPPVVSCAAFGLRNGRLTPPIDVFDHPLWDHVRSRLAAKTLEIRRQGFFGNAMQPFETIHYGGLVNILRDLDERFEIMRPPRD</sequence>
<evidence type="ECO:0000256" key="1">
    <source>
        <dbReference type="ARBA" id="ARBA00001273"/>
    </source>
</evidence>
<evidence type="ECO:0000256" key="14">
    <source>
        <dbReference type="ARBA" id="ARBA00023277"/>
    </source>
</evidence>
<evidence type="ECO:0000256" key="12">
    <source>
        <dbReference type="ARBA" id="ARBA00023239"/>
    </source>
</evidence>
<proteinExistence type="inferred from homology"/>
<keyword evidence="9" id="KW-0479">Metal-binding</keyword>
<gene>
    <name evidence="15" type="ORF">DSCW_57600</name>
</gene>
<accession>A0A5K7ZF46</accession>
<evidence type="ECO:0000256" key="10">
    <source>
        <dbReference type="ARBA" id="ARBA00022801"/>
    </source>
</evidence>
<keyword evidence="14" id="KW-0119">Carbohydrate metabolism</keyword>